<keyword evidence="3" id="KW-1185">Reference proteome</keyword>
<comment type="caution">
    <text evidence="2">The sequence shown here is derived from an EMBL/GenBank/DDBJ whole genome shotgun (WGS) entry which is preliminary data.</text>
</comment>
<name>A0A931AKC7_9ACTN</name>
<protein>
    <submittedName>
        <fullName evidence="2">Transposase</fullName>
    </submittedName>
</protein>
<gene>
    <name evidence="2" type="ORF">ITP53_52585</name>
</gene>
<proteinExistence type="predicted"/>
<dbReference type="AlphaFoldDB" id="A0A931AKC7"/>
<reference evidence="2" key="1">
    <citation type="submission" date="2020-11" db="EMBL/GenBank/DDBJ databases">
        <title>Whole-genome analyses of Nonomuraea sp. K274.</title>
        <authorList>
            <person name="Veyisoglu A."/>
        </authorList>
    </citation>
    <scope>NUCLEOTIDE SEQUENCE</scope>
    <source>
        <strain evidence="2">K274</strain>
    </source>
</reference>
<evidence type="ECO:0000259" key="1">
    <source>
        <dbReference type="Pfam" id="PF03050"/>
    </source>
</evidence>
<dbReference type="EMBL" id="JADOGI010000366">
    <property type="protein sequence ID" value="MBF8194171.1"/>
    <property type="molecule type" value="Genomic_DNA"/>
</dbReference>
<evidence type="ECO:0000313" key="2">
    <source>
        <dbReference type="EMBL" id="MBF8194171.1"/>
    </source>
</evidence>
<dbReference type="RefSeq" id="WP_195903005.1">
    <property type="nucleotide sequence ID" value="NZ_JADOGI010000366.1"/>
</dbReference>
<feature type="domain" description="Transposase IS66 central" evidence="1">
    <location>
        <begin position="4"/>
        <end position="115"/>
    </location>
</feature>
<dbReference type="Pfam" id="PF03050">
    <property type="entry name" value="DDE_Tnp_IS66"/>
    <property type="match status" value="1"/>
</dbReference>
<organism evidence="2 3">
    <name type="scientific">Nonomuraea cypriaca</name>
    <dbReference type="NCBI Taxonomy" id="1187855"/>
    <lineage>
        <taxon>Bacteria</taxon>
        <taxon>Bacillati</taxon>
        <taxon>Actinomycetota</taxon>
        <taxon>Actinomycetes</taxon>
        <taxon>Streptosporangiales</taxon>
        <taxon>Streptosporangiaceae</taxon>
        <taxon>Nonomuraea</taxon>
    </lineage>
</organism>
<dbReference type="InterPro" id="IPR004291">
    <property type="entry name" value="Transposase_IS66_central"/>
</dbReference>
<accession>A0A931AKC7</accession>
<evidence type="ECO:0000313" key="3">
    <source>
        <dbReference type="Proteomes" id="UP000605361"/>
    </source>
</evidence>
<dbReference type="Proteomes" id="UP000605361">
    <property type="component" value="Unassembled WGS sequence"/>
</dbReference>
<sequence>MRGTAVHRCVELIASLTGVQPSPGFVHGMIARAAATVEAANLRIRALLTLAYAVCCDETPIRVGAKKAKKYLLVACTALYTWYMLGDRTMATFKKFVIADLSGVLVHDRYQNYDSPELGVHLTNSARATYCAILRTVRRPTPAQPGPPRSRPRCAG</sequence>